<protein>
    <submittedName>
        <fullName evidence="6">Patatin family protein</fullName>
    </submittedName>
</protein>
<accession>A0A939BCP9</accession>
<dbReference type="PANTHER" id="PTHR14226:SF25">
    <property type="entry name" value="PHOSPHOESTERASE"/>
    <property type="match status" value="1"/>
</dbReference>
<keyword evidence="1 4" id="KW-0378">Hydrolase</keyword>
<evidence type="ECO:0000313" key="6">
    <source>
        <dbReference type="EMBL" id="MBM6827606.1"/>
    </source>
</evidence>
<feature type="short sequence motif" description="DGA/G" evidence="4">
    <location>
        <begin position="158"/>
        <end position="160"/>
    </location>
</feature>
<evidence type="ECO:0000256" key="2">
    <source>
        <dbReference type="ARBA" id="ARBA00022963"/>
    </source>
</evidence>
<keyword evidence="2 4" id="KW-0442">Lipid degradation</keyword>
<evidence type="ECO:0000256" key="1">
    <source>
        <dbReference type="ARBA" id="ARBA00022801"/>
    </source>
</evidence>
<dbReference type="InterPro" id="IPR002641">
    <property type="entry name" value="PNPLA_dom"/>
</dbReference>
<sequence length="282" mass="32716">ATMVLEGGATRGVFTSGVLDYLMEQDFYTSHVIGVSAGSCNGVDYVSKQIGRTRDCMIHKEKEYDYYHDLRKFIKEKSILDMDMVFDKYPNEIFPFDYETYFGSETECEIVTTNCETGQAEYMTERKDRNRLMKICRASSSLPLLSPMVNVDGVPYLDGGLADSIPVKRAMKLGNEKIILVLTRNPGYRKKPVSPGVKALYKRAYKKYPNLVRTTIRRNEVYNQQMKLVEKLEDEGKIYVIRPLIPTVSRLEKDYDALMHFYEHGYRLMKRQYQALQAYLEE</sequence>
<evidence type="ECO:0000259" key="5">
    <source>
        <dbReference type="PROSITE" id="PS51635"/>
    </source>
</evidence>
<dbReference type="InterPro" id="IPR050301">
    <property type="entry name" value="NTE"/>
</dbReference>
<dbReference type="SUPFAM" id="SSF52151">
    <property type="entry name" value="FabD/lysophospholipase-like"/>
    <property type="match status" value="1"/>
</dbReference>
<feature type="active site" description="Nucleophile" evidence="4">
    <location>
        <position position="36"/>
    </location>
</feature>
<dbReference type="Pfam" id="PF19890">
    <property type="entry name" value="DUF6363"/>
    <property type="match status" value="1"/>
</dbReference>
<proteinExistence type="predicted"/>
<evidence type="ECO:0000313" key="7">
    <source>
        <dbReference type="Proteomes" id="UP000713880"/>
    </source>
</evidence>
<dbReference type="CDD" id="cd07208">
    <property type="entry name" value="Pat_hypo_Ecoli_yjju_like"/>
    <property type="match status" value="1"/>
</dbReference>
<dbReference type="PANTHER" id="PTHR14226">
    <property type="entry name" value="NEUROPATHY TARGET ESTERASE/SWISS CHEESE D.MELANOGASTER"/>
    <property type="match status" value="1"/>
</dbReference>
<dbReference type="InterPro" id="IPR037483">
    <property type="entry name" value="YjjU-like"/>
</dbReference>
<comment type="caution">
    <text evidence="6">The sequence shown here is derived from an EMBL/GenBank/DDBJ whole genome shotgun (WGS) entry which is preliminary data.</text>
</comment>
<feature type="short sequence motif" description="GXSXG" evidence="4">
    <location>
        <begin position="34"/>
        <end position="38"/>
    </location>
</feature>
<dbReference type="InterPro" id="IPR045943">
    <property type="entry name" value="DUF6363"/>
</dbReference>
<evidence type="ECO:0000256" key="3">
    <source>
        <dbReference type="ARBA" id="ARBA00023098"/>
    </source>
</evidence>
<feature type="active site" description="Proton acceptor" evidence="4">
    <location>
        <position position="158"/>
    </location>
</feature>
<comment type="caution">
    <text evidence="4">Lacks conserved residue(s) required for the propagation of feature annotation.</text>
</comment>
<dbReference type="EMBL" id="JACJLV010000044">
    <property type="protein sequence ID" value="MBM6827606.1"/>
    <property type="molecule type" value="Genomic_DNA"/>
</dbReference>
<keyword evidence="7" id="KW-1185">Reference proteome</keyword>
<dbReference type="Gene3D" id="3.40.1090.10">
    <property type="entry name" value="Cytosolic phospholipase A2 catalytic domain"/>
    <property type="match status" value="2"/>
</dbReference>
<dbReference type="Proteomes" id="UP000713880">
    <property type="component" value="Unassembled WGS sequence"/>
</dbReference>
<feature type="domain" description="PNPLA" evidence="5">
    <location>
        <begin position="3"/>
        <end position="171"/>
    </location>
</feature>
<reference evidence="6" key="2">
    <citation type="journal article" date="2021" name="Sci. Rep.">
        <title>The distribution of antibiotic resistance genes in chicken gut microbiota commensals.</title>
        <authorList>
            <person name="Juricova H."/>
            <person name="Matiasovicova J."/>
            <person name="Kubasova T."/>
            <person name="Cejkova D."/>
            <person name="Rychlik I."/>
        </authorList>
    </citation>
    <scope>NUCLEOTIDE SEQUENCE</scope>
    <source>
        <strain evidence="6">An420c</strain>
    </source>
</reference>
<reference evidence="6" key="1">
    <citation type="submission" date="2020-08" db="EMBL/GenBank/DDBJ databases">
        <authorList>
            <person name="Cejkova D."/>
            <person name="Kubasova T."/>
            <person name="Jahodarova E."/>
            <person name="Rychlik I."/>
        </authorList>
    </citation>
    <scope>NUCLEOTIDE SEQUENCE</scope>
    <source>
        <strain evidence="6">An420c</strain>
    </source>
</reference>
<evidence type="ECO:0000256" key="4">
    <source>
        <dbReference type="PROSITE-ProRule" id="PRU01161"/>
    </source>
</evidence>
<dbReference type="AlphaFoldDB" id="A0A939BCP9"/>
<dbReference type="Pfam" id="PF01734">
    <property type="entry name" value="Patatin"/>
    <property type="match status" value="1"/>
</dbReference>
<feature type="non-terminal residue" evidence="6">
    <location>
        <position position="1"/>
    </location>
</feature>
<dbReference type="InterPro" id="IPR016035">
    <property type="entry name" value="Acyl_Trfase/lysoPLipase"/>
</dbReference>
<dbReference type="RefSeq" id="WP_204909599.1">
    <property type="nucleotide sequence ID" value="NZ_JACJLV010000044.1"/>
</dbReference>
<name>A0A939BCP9_9CLOT</name>
<organism evidence="6 7">
    <name type="scientific">Mordavella massiliensis</name>
    <dbReference type="NCBI Taxonomy" id="1871024"/>
    <lineage>
        <taxon>Bacteria</taxon>
        <taxon>Bacillati</taxon>
        <taxon>Bacillota</taxon>
        <taxon>Clostridia</taxon>
        <taxon>Eubacteriales</taxon>
        <taxon>Clostridiaceae</taxon>
        <taxon>Mordavella</taxon>
    </lineage>
</organism>
<dbReference type="GO" id="GO:0016787">
    <property type="term" value="F:hydrolase activity"/>
    <property type="evidence" value="ECO:0007669"/>
    <property type="project" value="UniProtKB-UniRule"/>
</dbReference>
<dbReference type="GO" id="GO:0016042">
    <property type="term" value="P:lipid catabolic process"/>
    <property type="evidence" value="ECO:0007669"/>
    <property type="project" value="UniProtKB-UniRule"/>
</dbReference>
<dbReference type="PROSITE" id="PS51635">
    <property type="entry name" value="PNPLA"/>
    <property type="match status" value="1"/>
</dbReference>
<keyword evidence="3 4" id="KW-0443">Lipid metabolism</keyword>
<gene>
    <name evidence="6" type="ORF">H6A13_10960</name>
</gene>